<name>A0A7S2TK29_9EUKA</name>
<accession>A0A7S2TK29</accession>
<evidence type="ECO:0000256" key="1">
    <source>
        <dbReference type="SAM" id="MobiDB-lite"/>
    </source>
</evidence>
<reference evidence="2" key="1">
    <citation type="submission" date="2021-01" db="EMBL/GenBank/DDBJ databases">
        <authorList>
            <person name="Corre E."/>
            <person name="Pelletier E."/>
            <person name="Niang G."/>
            <person name="Scheremetjew M."/>
            <person name="Finn R."/>
            <person name="Kale V."/>
            <person name="Holt S."/>
            <person name="Cochrane G."/>
            <person name="Meng A."/>
            <person name="Brown T."/>
            <person name="Cohen L."/>
        </authorList>
    </citation>
    <scope>NUCLEOTIDE SEQUENCE</scope>
    <source>
        <strain evidence="2">CCMP622</strain>
    </source>
</reference>
<sequence>MQEYLKEIRNITSPKDLNVTAEDEAWAQEYLKNVTAQLKEANPNYDEKMKGEDELENMKMGGLFDLLNSTDFTGKPPPAASLEATHRRKKTDENEDDWAPDYTNPLYNVPEAVAGARPPGAEQGHEAAEANTPRDE</sequence>
<gene>
    <name evidence="2" type="ORF">LSP00402_LOCUS5125</name>
</gene>
<dbReference type="AlphaFoldDB" id="A0A7S2TK29"/>
<proteinExistence type="predicted"/>
<protein>
    <submittedName>
        <fullName evidence="2">Uncharacterized protein</fullName>
    </submittedName>
</protein>
<evidence type="ECO:0000313" key="2">
    <source>
        <dbReference type="EMBL" id="CAD9754263.1"/>
    </source>
</evidence>
<organism evidence="2">
    <name type="scientific">Lotharella oceanica</name>
    <dbReference type="NCBI Taxonomy" id="641309"/>
    <lineage>
        <taxon>Eukaryota</taxon>
        <taxon>Sar</taxon>
        <taxon>Rhizaria</taxon>
        <taxon>Cercozoa</taxon>
        <taxon>Chlorarachniophyceae</taxon>
        <taxon>Lotharella</taxon>
    </lineage>
</organism>
<feature type="compositionally biased region" description="Basic and acidic residues" evidence="1">
    <location>
        <begin position="123"/>
        <end position="136"/>
    </location>
</feature>
<dbReference type="EMBL" id="HBHP01008217">
    <property type="protein sequence ID" value="CAD9754263.1"/>
    <property type="molecule type" value="Transcribed_RNA"/>
</dbReference>
<feature type="region of interest" description="Disordered" evidence="1">
    <location>
        <begin position="68"/>
        <end position="136"/>
    </location>
</feature>